<dbReference type="EMBL" id="JADNYJ010000056">
    <property type="protein sequence ID" value="KAF8898004.1"/>
    <property type="molecule type" value="Genomic_DNA"/>
</dbReference>
<dbReference type="OrthoDB" id="73875at2759"/>
<keyword evidence="5" id="KW-1185">Reference proteome</keyword>
<dbReference type="AlphaFoldDB" id="A0A9P5TM87"/>
<accession>A0A9P5TM87</accession>
<dbReference type="InterPro" id="IPR055647">
    <property type="entry name" value="DUF7223"/>
</dbReference>
<name>A0A9P5TM87_GYMJU</name>
<feature type="compositionally biased region" description="Polar residues" evidence="1">
    <location>
        <begin position="432"/>
        <end position="451"/>
    </location>
</feature>
<reference evidence="4" key="1">
    <citation type="submission" date="2020-11" db="EMBL/GenBank/DDBJ databases">
        <authorList>
            <consortium name="DOE Joint Genome Institute"/>
            <person name="Ahrendt S."/>
            <person name="Riley R."/>
            <person name="Andreopoulos W."/>
            <person name="LaButti K."/>
            <person name="Pangilinan J."/>
            <person name="Ruiz-duenas F.J."/>
            <person name="Barrasa J.M."/>
            <person name="Sanchez-Garcia M."/>
            <person name="Camarero S."/>
            <person name="Miyauchi S."/>
            <person name="Serrano A."/>
            <person name="Linde D."/>
            <person name="Babiker R."/>
            <person name="Drula E."/>
            <person name="Ayuso-Fernandez I."/>
            <person name="Pacheco R."/>
            <person name="Padilla G."/>
            <person name="Ferreira P."/>
            <person name="Barriuso J."/>
            <person name="Kellner H."/>
            <person name="Castanera R."/>
            <person name="Alfaro M."/>
            <person name="Ramirez L."/>
            <person name="Pisabarro A.G."/>
            <person name="Kuo A."/>
            <person name="Tritt A."/>
            <person name="Lipzen A."/>
            <person name="He G."/>
            <person name="Yan M."/>
            <person name="Ng V."/>
            <person name="Cullen D."/>
            <person name="Martin F."/>
            <person name="Rosso M.-N."/>
            <person name="Henrissat B."/>
            <person name="Hibbett D."/>
            <person name="Martinez A.T."/>
            <person name="Grigoriev I.V."/>
        </authorList>
    </citation>
    <scope>NUCLEOTIDE SEQUENCE</scope>
    <source>
        <strain evidence="4">AH 44721</strain>
    </source>
</reference>
<feature type="chain" id="PRO_5040149185" description="DUF7223 domain-containing protein" evidence="2">
    <location>
        <begin position="19"/>
        <end position="653"/>
    </location>
</feature>
<evidence type="ECO:0000259" key="3">
    <source>
        <dbReference type="Pfam" id="PF23865"/>
    </source>
</evidence>
<dbReference type="Pfam" id="PF23865">
    <property type="entry name" value="DUF7223"/>
    <property type="match status" value="1"/>
</dbReference>
<evidence type="ECO:0000313" key="5">
    <source>
        <dbReference type="Proteomes" id="UP000724874"/>
    </source>
</evidence>
<feature type="region of interest" description="Disordered" evidence="1">
    <location>
        <begin position="432"/>
        <end position="524"/>
    </location>
</feature>
<evidence type="ECO:0000256" key="2">
    <source>
        <dbReference type="SAM" id="SignalP"/>
    </source>
</evidence>
<evidence type="ECO:0000256" key="1">
    <source>
        <dbReference type="SAM" id="MobiDB-lite"/>
    </source>
</evidence>
<proteinExistence type="predicted"/>
<keyword evidence="2" id="KW-0732">Signal</keyword>
<feature type="compositionally biased region" description="Low complexity" evidence="1">
    <location>
        <begin position="468"/>
        <end position="524"/>
    </location>
</feature>
<evidence type="ECO:0000313" key="4">
    <source>
        <dbReference type="EMBL" id="KAF8898004.1"/>
    </source>
</evidence>
<feature type="signal peptide" evidence="2">
    <location>
        <begin position="1"/>
        <end position="18"/>
    </location>
</feature>
<organism evidence="4 5">
    <name type="scientific">Gymnopilus junonius</name>
    <name type="common">Spectacular rustgill mushroom</name>
    <name type="synonym">Gymnopilus spectabilis subsp. junonius</name>
    <dbReference type="NCBI Taxonomy" id="109634"/>
    <lineage>
        <taxon>Eukaryota</taxon>
        <taxon>Fungi</taxon>
        <taxon>Dikarya</taxon>
        <taxon>Basidiomycota</taxon>
        <taxon>Agaricomycotina</taxon>
        <taxon>Agaricomycetes</taxon>
        <taxon>Agaricomycetidae</taxon>
        <taxon>Agaricales</taxon>
        <taxon>Agaricineae</taxon>
        <taxon>Hymenogastraceae</taxon>
        <taxon>Gymnopilus</taxon>
    </lineage>
</organism>
<dbReference type="Proteomes" id="UP000724874">
    <property type="component" value="Unassembled WGS sequence"/>
</dbReference>
<sequence length="653" mass="66837">MLHLSLIFISLLVGTSLANNDWSQPCLSGVCQYDLPSNGSASGTLKIWGSDNAISDITTAAGWQIIDCSPSALQQDIRLVCASGNSNCTHLYDGSGDINAAVGKVVRLPESCGQSAFAVVTKSWTPQDQSIPSSITPSNGAKPTVRGLHLSTSFSSIQPSSAGPVNFVLQAANVPGAKADLPTNPQQQRRSNSRIFGRSLGSFVRDAVNDISSLDHFNVNKSITLQPLDVDKSFNLVNQNISCPPVSASVKVDVDAKAHAVASFGVAASGTIVPTKVTDFSIIAGLNANIDGSVDLKATASGSLDSGKIKLFSVGIPGLDFPGILTIGPSFEIDGQATATLDVDVDMTVGISYTIDNAQLTFPPKSSSKGTFNIGDTPLKLSASPSVTATGTVEAHLIPTLNFGISALDGAVGATIFVALDASATMTLTGQASADASATVNTKRDLSTASGNADDRSDSSVDDDASDMSDNTDTNSNTDPSSDAANTSTDNSNTNTSSVSPNAASSANADTASSSTSADGSAAASITPDAGNVLVSTNASATFGGCFSVDAALDVNAGATGDFFGLFNPSTTVDLFNHKFEIFKKCFGSSSAQRRSLPARISRSLLSRGRYSASSLSKRSLLEGRGFSLTCPSAAGGNSIQQTVVDETVPASE</sequence>
<protein>
    <recommendedName>
        <fullName evidence="3">DUF7223 domain-containing protein</fullName>
    </recommendedName>
</protein>
<comment type="caution">
    <text evidence="4">The sequence shown here is derived from an EMBL/GenBank/DDBJ whole genome shotgun (WGS) entry which is preliminary data.</text>
</comment>
<gene>
    <name evidence="4" type="ORF">CPB84DRAFT_1748022</name>
</gene>
<feature type="domain" description="DUF7223" evidence="3">
    <location>
        <begin position="283"/>
        <end position="437"/>
    </location>
</feature>